<dbReference type="KEGG" id="dpte:113796687"/>
<dbReference type="Pfam" id="PF00479">
    <property type="entry name" value="G6PD_N"/>
    <property type="match status" value="1"/>
</dbReference>
<dbReference type="SUPFAM" id="SSF100950">
    <property type="entry name" value="NagB/RpiA/CoA transferase-like"/>
    <property type="match status" value="1"/>
</dbReference>
<dbReference type="PANTHER" id="PTHR11054">
    <property type="entry name" value="6-PHOSPHOGLUCONOLACTONASE"/>
    <property type="match status" value="1"/>
</dbReference>
<reference evidence="4" key="1">
    <citation type="submission" date="2025-08" db="UniProtKB">
        <authorList>
            <consortium name="RefSeq"/>
        </authorList>
    </citation>
    <scope>IDENTIFICATION</scope>
    <source>
        <strain evidence="4">Airmid</strain>
    </source>
</reference>
<dbReference type="PANTHER" id="PTHR11054:SF0">
    <property type="entry name" value="6-PHOSPHOGLUCONOLACTONASE"/>
    <property type="match status" value="1"/>
</dbReference>
<organism evidence="3 4">
    <name type="scientific">Dermatophagoides pteronyssinus</name>
    <name type="common">European house dust mite</name>
    <dbReference type="NCBI Taxonomy" id="6956"/>
    <lineage>
        <taxon>Eukaryota</taxon>
        <taxon>Metazoa</taxon>
        <taxon>Ecdysozoa</taxon>
        <taxon>Arthropoda</taxon>
        <taxon>Chelicerata</taxon>
        <taxon>Arachnida</taxon>
        <taxon>Acari</taxon>
        <taxon>Acariformes</taxon>
        <taxon>Sarcoptiformes</taxon>
        <taxon>Astigmata</taxon>
        <taxon>Psoroptidia</taxon>
        <taxon>Analgoidea</taxon>
        <taxon>Pyroglyphidae</taxon>
        <taxon>Dermatophagoidinae</taxon>
        <taxon>Dermatophagoides</taxon>
    </lineage>
</organism>
<dbReference type="InterPro" id="IPR006148">
    <property type="entry name" value="Glc/Gal-6P_isomerase"/>
</dbReference>
<dbReference type="GO" id="GO:0050661">
    <property type="term" value="F:NADP binding"/>
    <property type="evidence" value="ECO:0007669"/>
    <property type="project" value="InterPro"/>
</dbReference>
<accession>A0A6P6YD09</accession>
<gene>
    <name evidence="4" type="primary">LOC113796687</name>
</gene>
<sequence>MFYPLLHPIDSENFNQSVVEIIIKQIKTIALTKSKSFEEPYYIGLSGGKTFLEIYEGLSNAALRVSLPPLKFFLIDERYVPFNDPESNANNIYLSFLRGRGITQKNAFIFPNTSLPLDECIRVYEKQLETILNNDGLDLILLGMGTDTHIASWFPPLTSLDLLNAYGDKILEFVERHEIIIFGASGNLAQAKIFPALFTLFLKNQLKHVSRIRCISRRTVTNDTFLPTPVASWTEKLKIRHPQPH</sequence>
<dbReference type="OrthoDB" id="432544at2759"/>
<proteinExistence type="predicted"/>
<evidence type="ECO:0000313" key="4">
    <source>
        <dbReference type="RefSeq" id="XP_027202791.1"/>
    </source>
</evidence>
<dbReference type="Proteomes" id="UP000515146">
    <property type="component" value="Unplaced"/>
</dbReference>
<dbReference type="Gene3D" id="3.40.50.720">
    <property type="entry name" value="NAD(P)-binding Rossmann-like Domain"/>
    <property type="match status" value="1"/>
</dbReference>
<keyword evidence="3" id="KW-1185">Reference proteome</keyword>
<name>A0A6P6YD09_DERPT</name>
<evidence type="ECO:0000259" key="2">
    <source>
        <dbReference type="Pfam" id="PF01182"/>
    </source>
</evidence>
<evidence type="ECO:0000313" key="3">
    <source>
        <dbReference type="Proteomes" id="UP000515146"/>
    </source>
</evidence>
<dbReference type="GO" id="GO:0016614">
    <property type="term" value="F:oxidoreductase activity, acting on CH-OH group of donors"/>
    <property type="evidence" value="ECO:0007669"/>
    <property type="project" value="InterPro"/>
</dbReference>
<dbReference type="InterPro" id="IPR022674">
    <property type="entry name" value="G6P_DH_NAD-bd"/>
</dbReference>
<dbReference type="Pfam" id="PF01182">
    <property type="entry name" value="Glucosamine_iso"/>
    <property type="match status" value="1"/>
</dbReference>
<dbReference type="InterPro" id="IPR037171">
    <property type="entry name" value="NagB/RpiA_transferase-like"/>
</dbReference>
<feature type="domain" description="Glucose-6-phosphate dehydrogenase NAD-binding" evidence="1">
    <location>
        <begin position="180"/>
        <end position="227"/>
    </location>
</feature>
<dbReference type="AlphaFoldDB" id="A0A6P6YD09"/>
<dbReference type="InParanoid" id="A0A6P6YD09"/>
<feature type="domain" description="Glucosamine/galactosamine-6-phosphate isomerase" evidence="2">
    <location>
        <begin position="12"/>
        <end position="158"/>
    </location>
</feature>
<dbReference type="InterPro" id="IPR036291">
    <property type="entry name" value="NAD(P)-bd_dom_sf"/>
</dbReference>
<protein>
    <submittedName>
        <fullName evidence="4">Probable 6-phosphogluconolactonase</fullName>
    </submittedName>
</protein>
<dbReference type="GO" id="GO:0006006">
    <property type="term" value="P:glucose metabolic process"/>
    <property type="evidence" value="ECO:0007669"/>
    <property type="project" value="InterPro"/>
</dbReference>
<dbReference type="SUPFAM" id="SSF51735">
    <property type="entry name" value="NAD(P)-binding Rossmann-fold domains"/>
    <property type="match status" value="1"/>
</dbReference>
<dbReference type="InterPro" id="IPR039104">
    <property type="entry name" value="6PGL"/>
</dbReference>
<dbReference type="RefSeq" id="XP_027202791.1">
    <property type="nucleotide sequence ID" value="XM_027346990.1"/>
</dbReference>
<dbReference type="Gene3D" id="3.40.50.1360">
    <property type="match status" value="1"/>
</dbReference>
<evidence type="ECO:0000259" key="1">
    <source>
        <dbReference type="Pfam" id="PF00479"/>
    </source>
</evidence>